<dbReference type="Proteomes" id="UP000094527">
    <property type="component" value="Unassembled WGS sequence"/>
</dbReference>
<dbReference type="EMBL" id="LJIJ01005433">
    <property type="protein sequence ID" value="ODM87385.1"/>
    <property type="molecule type" value="Genomic_DNA"/>
</dbReference>
<sequence>MVTAPTMRFKMNQS</sequence>
<protein>
    <submittedName>
        <fullName evidence="1">Uncharacterized protein</fullName>
    </submittedName>
</protein>
<organism evidence="1 2">
    <name type="scientific">Orchesella cincta</name>
    <name type="common">Springtail</name>
    <name type="synonym">Podura cincta</name>
    <dbReference type="NCBI Taxonomy" id="48709"/>
    <lineage>
        <taxon>Eukaryota</taxon>
        <taxon>Metazoa</taxon>
        <taxon>Ecdysozoa</taxon>
        <taxon>Arthropoda</taxon>
        <taxon>Hexapoda</taxon>
        <taxon>Collembola</taxon>
        <taxon>Entomobryomorpha</taxon>
        <taxon>Entomobryoidea</taxon>
        <taxon>Orchesellidae</taxon>
        <taxon>Orchesellinae</taxon>
        <taxon>Orchesella</taxon>
    </lineage>
</organism>
<accession>A0A1D2M333</accession>
<proteinExistence type="predicted"/>
<comment type="caution">
    <text evidence="1">The sequence shown here is derived from an EMBL/GenBank/DDBJ whole genome shotgun (WGS) entry which is preliminary data.</text>
</comment>
<reference evidence="1 2" key="1">
    <citation type="journal article" date="2016" name="Genome Biol. Evol.">
        <title>Gene Family Evolution Reflects Adaptation to Soil Environmental Stressors in the Genome of the Collembolan Orchesella cincta.</title>
        <authorList>
            <person name="Faddeeva-Vakhrusheva A."/>
            <person name="Derks M.F."/>
            <person name="Anvar S.Y."/>
            <person name="Agamennone V."/>
            <person name="Suring W."/>
            <person name="Smit S."/>
            <person name="van Straalen N.M."/>
            <person name="Roelofs D."/>
        </authorList>
    </citation>
    <scope>NUCLEOTIDE SEQUENCE [LARGE SCALE GENOMIC DNA]</scope>
    <source>
        <tissue evidence="1">Mixed pool</tissue>
    </source>
</reference>
<name>A0A1D2M333_ORCCI</name>
<evidence type="ECO:0000313" key="1">
    <source>
        <dbReference type="EMBL" id="ODM87385.1"/>
    </source>
</evidence>
<evidence type="ECO:0000313" key="2">
    <source>
        <dbReference type="Proteomes" id="UP000094527"/>
    </source>
</evidence>
<keyword evidence="2" id="KW-1185">Reference proteome</keyword>
<gene>
    <name evidence="1" type="ORF">Ocin01_19293</name>
</gene>